<evidence type="ECO:0000259" key="11">
    <source>
        <dbReference type="Pfam" id="PF02463"/>
    </source>
</evidence>
<evidence type="ECO:0000256" key="3">
    <source>
        <dbReference type="ARBA" id="ARBA00021315"/>
    </source>
</evidence>
<comment type="similarity">
    <text evidence="2 9">Belongs to the RecN family.</text>
</comment>
<evidence type="ECO:0000256" key="6">
    <source>
        <dbReference type="ARBA" id="ARBA00022840"/>
    </source>
</evidence>
<comment type="function">
    <text evidence="1 9">May be involved in recombinational repair of damaged DNA.</text>
</comment>
<evidence type="ECO:0000256" key="7">
    <source>
        <dbReference type="ARBA" id="ARBA00023204"/>
    </source>
</evidence>
<comment type="caution">
    <text evidence="12">The sequence shown here is derived from an EMBL/GenBank/DDBJ whole genome shotgun (WGS) entry which is preliminary data.</text>
</comment>
<reference evidence="12" key="1">
    <citation type="journal article" date="2020" name="mSystems">
        <title>Genome- and Community-Level Interaction Insights into Carbon Utilization and Element Cycling Functions of Hydrothermarchaeota in Hydrothermal Sediment.</title>
        <authorList>
            <person name="Zhou Z."/>
            <person name="Liu Y."/>
            <person name="Xu W."/>
            <person name="Pan J."/>
            <person name="Luo Z.H."/>
            <person name="Li M."/>
        </authorList>
    </citation>
    <scope>NUCLEOTIDE SEQUENCE [LARGE SCALE GENOMIC DNA]</scope>
    <source>
        <strain evidence="12">SpSt-780</strain>
    </source>
</reference>
<gene>
    <name evidence="12" type="primary">recN</name>
    <name evidence="12" type="ORF">ENV67_01065</name>
</gene>
<dbReference type="Pfam" id="PF02463">
    <property type="entry name" value="SMC_N"/>
    <property type="match status" value="1"/>
</dbReference>
<evidence type="ECO:0000313" key="12">
    <source>
        <dbReference type="EMBL" id="HGW91117.1"/>
    </source>
</evidence>
<keyword evidence="4" id="KW-0547">Nucleotide-binding</keyword>
<evidence type="ECO:0000256" key="8">
    <source>
        <dbReference type="ARBA" id="ARBA00033408"/>
    </source>
</evidence>
<dbReference type="Gene3D" id="6.10.140.1080">
    <property type="match status" value="1"/>
</dbReference>
<proteinExistence type="inferred from homology"/>
<evidence type="ECO:0000256" key="1">
    <source>
        <dbReference type="ARBA" id="ARBA00003618"/>
    </source>
</evidence>
<feature type="domain" description="RecF/RecN/SMC N-terminal" evidence="11">
    <location>
        <begin position="1"/>
        <end position="497"/>
    </location>
</feature>
<keyword evidence="5 9" id="KW-0227">DNA damage</keyword>
<dbReference type="PIRSF" id="PIRSF003128">
    <property type="entry name" value="RecN"/>
    <property type="match status" value="1"/>
</dbReference>
<dbReference type="PANTHER" id="PTHR11059">
    <property type="entry name" value="DNA REPAIR PROTEIN RECN"/>
    <property type="match status" value="1"/>
</dbReference>
<feature type="coiled-coil region" evidence="10">
    <location>
        <begin position="326"/>
        <end position="367"/>
    </location>
</feature>
<keyword evidence="7 9" id="KW-0234">DNA repair</keyword>
<dbReference type="CDD" id="cd03241">
    <property type="entry name" value="ABC_RecN"/>
    <property type="match status" value="2"/>
</dbReference>
<dbReference type="PANTHER" id="PTHR11059:SF0">
    <property type="entry name" value="DNA REPAIR PROTEIN RECN"/>
    <property type="match status" value="1"/>
</dbReference>
<accession>A0A7C4U6D3</accession>
<evidence type="ECO:0000256" key="5">
    <source>
        <dbReference type="ARBA" id="ARBA00022763"/>
    </source>
</evidence>
<dbReference type="NCBIfam" id="TIGR00634">
    <property type="entry name" value="recN"/>
    <property type="match status" value="1"/>
</dbReference>
<dbReference type="InterPro" id="IPR003395">
    <property type="entry name" value="RecF/RecN/SMC_N"/>
</dbReference>
<dbReference type="GO" id="GO:0005524">
    <property type="term" value="F:ATP binding"/>
    <property type="evidence" value="ECO:0007669"/>
    <property type="project" value="UniProtKB-KW"/>
</dbReference>
<dbReference type="InterPro" id="IPR025662">
    <property type="entry name" value="Sigma_54_int_dom_ATP-bd_1"/>
</dbReference>
<dbReference type="FunFam" id="3.40.50.300:FF:000356">
    <property type="entry name" value="DNA repair protein RecN"/>
    <property type="match status" value="1"/>
</dbReference>
<dbReference type="EMBL" id="DTHG01000013">
    <property type="protein sequence ID" value="HGW91117.1"/>
    <property type="molecule type" value="Genomic_DNA"/>
</dbReference>
<dbReference type="GO" id="GO:0009432">
    <property type="term" value="P:SOS response"/>
    <property type="evidence" value="ECO:0007669"/>
    <property type="project" value="TreeGrafter"/>
</dbReference>
<dbReference type="Gene3D" id="3.40.50.300">
    <property type="entry name" value="P-loop containing nucleotide triphosphate hydrolases"/>
    <property type="match status" value="2"/>
</dbReference>
<dbReference type="SUPFAM" id="SSF52540">
    <property type="entry name" value="P-loop containing nucleoside triphosphate hydrolases"/>
    <property type="match status" value="1"/>
</dbReference>
<dbReference type="GO" id="GO:0006310">
    <property type="term" value="P:DNA recombination"/>
    <property type="evidence" value="ECO:0007669"/>
    <property type="project" value="InterPro"/>
</dbReference>
<evidence type="ECO:0000256" key="9">
    <source>
        <dbReference type="PIRNR" id="PIRNR003128"/>
    </source>
</evidence>
<dbReference type="InterPro" id="IPR027417">
    <property type="entry name" value="P-loop_NTPase"/>
</dbReference>
<evidence type="ECO:0000256" key="2">
    <source>
        <dbReference type="ARBA" id="ARBA00009441"/>
    </source>
</evidence>
<dbReference type="AlphaFoldDB" id="A0A7C4U6D3"/>
<name>A0A7C4U6D3_UNCW3</name>
<dbReference type="GO" id="GO:0006281">
    <property type="term" value="P:DNA repair"/>
    <property type="evidence" value="ECO:0007669"/>
    <property type="project" value="UniProtKB-KW"/>
</dbReference>
<dbReference type="InterPro" id="IPR004604">
    <property type="entry name" value="DNA_recomb/repair_RecN"/>
</dbReference>
<dbReference type="GO" id="GO:0043590">
    <property type="term" value="C:bacterial nucleoid"/>
    <property type="evidence" value="ECO:0007669"/>
    <property type="project" value="TreeGrafter"/>
</dbReference>
<evidence type="ECO:0000256" key="10">
    <source>
        <dbReference type="SAM" id="Coils"/>
    </source>
</evidence>
<organism evidence="12">
    <name type="scientific">candidate division WOR-3 bacterium</name>
    <dbReference type="NCBI Taxonomy" id="2052148"/>
    <lineage>
        <taxon>Bacteria</taxon>
        <taxon>Bacteria division WOR-3</taxon>
    </lineage>
</organism>
<dbReference type="PROSITE" id="PS00675">
    <property type="entry name" value="SIGMA54_INTERACT_1"/>
    <property type="match status" value="1"/>
</dbReference>
<keyword evidence="6" id="KW-0067">ATP-binding</keyword>
<keyword evidence="10" id="KW-0175">Coiled coil</keyword>
<protein>
    <recommendedName>
        <fullName evidence="3 9">DNA repair protein RecN</fullName>
    </recommendedName>
    <alternativeName>
        <fullName evidence="8 9">Recombination protein N</fullName>
    </alternativeName>
</protein>
<sequence length="552" mass="63825">MLKEIYIKNFALIEELRLEFDEGFIVFTGETGAGKSIIIKALSGLLGEKLNVDDIREGEKESVIEGVFSLSERLKKEIEEYGIENDSELIIKRIFTRDGKGSIYINNSKVSMKVLTGIGRKLFDIHGQHQHQLLLDESSHIYYLDRFGKIEQKRIEFGSLYDKYIEKKKELDDILKRKEVGLKKKEFLEYQIKEISDAKLIENEDVTLKEQLDVLSNFEKIKGILDDVIINLGEREESVTIVLSRVIKKLQEISGYDKVYIDSVNNLSDALSIIQDVHYEISRKRESLKYEPEEIERMNERLSLIQRLKKKYGGTIKEIIEYGERIKNEIEEIENFDLTIERIKKELEELELKTKEMSRIISDIRKEKGKEFQEVITNELKKLGFQDAYFYVEIKEKNMDRNGIDDVYFLFAPNVGEGTRNLKSIVSGGELSRVMLALKSVIGINDEVEGLVFDEIDVGISGRTAEIVGKKMKEIGNYRQVFCITHLPIIAALGDSHYFVGKETKKGRTRTFVKKLDGEERIKEIARMLGGEEITESAYLHAKKLIEMKEER</sequence>
<evidence type="ECO:0000256" key="4">
    <source>
        <dbReference type="ARBA" id="ARBA00022741"/>
    </source>
</evidence>